<proteinExistence type="predicted"/>
<keyword evidence="2" id="KW-1185">Reference proteome</keyword>
<gene>
    <name evidence="1" type="ORF">J34TS1_27540</name>
</gene>
<evidence type="ECO:0000313" key="2">
    <source>
        <dbReference type="Proteomes" id="UP000682811"/>
    </source>
</evidence>
<dbReference type="EMBL" id="BORT01000011">
    <property type="protein sequence ID" value="GIO47989.1"/>
    <property type="molecule type" value="Genomic_DNA"/>
</dbReference>
<dbReference type="Proteomes" id="UP000682811">
    <property type="component" value="Unassembled WGS sequence"/>
</dbReference>
<accession>A0A919YC37</accession>
<dbReference type="AlphaFoldDB" id="A0A919YC37"/>
<dbReference type="RefSeq" id="WP_212978728.1">
    <property type="nucleotide sequence ID" value="NZ_AP025343.1"/>
</dbReference>
<sequence>MKMELYKKDGDISAYYLPAGVMDGITLFFAKGQWMYLQLNLTSSTLFSVNCGINRSQALDWLWECGKKIVESDTANTTENVTITSHDVRDGELITPFSNLRRDASLHLG</sequence>
<protein>
    <submittedName>
        <fullName evidence="1">Uncharacterized protein</fullName>
    </submittedName>
</protein>
<comment type="caution">
    <text evidence="1">The sequence shown here is derived from an EMBL/GenBank/DDBJ whole genome shotgun (WGS) entry which is preliminary data.</text>
</comment>
<reference evidence="1 2" key="1">
    <citation type="submission" date="2021-03" db="EMBL/GenBank/DDBJ databases">
        <title>Antimicrobial resistance genes in bacteria isolated from Japanese honey, and their potential for conferring macrolide and lincosamide resistance in the American foulbrood pathogen Paenibacillus larvae.</title>
        <authorList>
            <person name="Okamoto M."/>
            <person name="Kumagai M."/>
            <person name="Kanamori H."/>
            <person name="Takamatsu D."/>
        </authorList>
    </citation>
    <scope>NUCLEOTIDE SEQUENCE [LARGE SCALE GENOMIC DNA]</scope>
    <source>
        <strain evidence="1 2">J34TS1</strain>
    </source>
</reference>
<evidence type="ECO:0000313" key="1">
    <source>
        <dbReference type="EMBL" id="GIO47989.1"/>
    </source>
</evidence>
<organism evidence="1 2">
    <name type="scientific">Paenibacillus azoreducens</name>
    <dbReference type="NCBI Taxonomy" id="116718"/>
    <lineage>
        <taxon>Bacteria</taxon>
        <taxon>Bacillati</taxon>
        <taxon>Bacillota</taxon>
        <taxon>Bacilli</taxon>
        <taxon>Bacillales</taxon>
        <taxon>Paenibacillaceae</taxon>
        <taxon>Paenibacillus</taxon>
    </lineage>
</organism>
<name>A0A919YC37_9BACL</name>